<dbReference type="AlphaFoldDB" id="A0A414G0Y8"/>
<keyword evidence="4" id="KW-0119">Carbohydrate metabolism</keyword>
<evidence type="ECO:0000256" key="3">
    <source>
        <dbReference type="ARBA" id="ARBA00022801"/>
    </source>
</evidence>
<keyword evidence="2" id="KW-0858">Xylan degradation</keyword>
<sequence>MKKLCLMLGLSSCLLLSCVRSRHNETNLSRLGEELCLADPTIIRENGMYYMTGTGRDASQGFVLFESKNLKDWHEMKNDSSLYILKKGNHVFGDSCFWAPQWFKDKKCFYLAYTANEQVALAMADSWMGLFQQMKANPVDISEKNIDPFLFRDDDGKYYLYHVRFNRGNYIWVGEFDLQKGEIKSGTLKQCLDCTEPWENTANYISNPIMEGPSVIKLKDTYYLFYSANHFMNIDYAVGYAIASSPLGPWKKFHGNPIIHRNILGENGSGHGDVFIGDKDCLYYVYHIHNSDSTIFPRKTRIVPLCLKENKKGSYDISIDKTKVIKPLKTE</sequence>
<dbReference type="GO" id="GO:0045493">
    <property type="term" value="P:xylan catabolic process"/>
    <property type="evidence" value="ECO:0007669"/>
    <property type="project" value="UniProtKB-KW"/>
</dbReference>
<dbReference type="InterPro" id="IPR023296">
    <property type="entry name" value="Glyco_hydro_beta-prop_sf"/>
</dbReference>
<dbReference type="Pfam" id="PF04616">
    <property type="entry name" value="Glyco_hydro_43"/>
    <property type="match status" value="1"/>
</dbReference>
<protein>
    <submittedName>
        <fullName evidence="9">Beta-xylosidase</fullName>
    </submittedName>
</protein>
<organism evidence="9 10">
    <name type="scientific">Phocaeicola plebeius</name>
    <dbReference type="NCBI Taxonomy" id="310297"/>
    <lineage>
        <taxon>Bacteria</taxon>
        <taxon>Pseudomonadati</taxon>
        <taxon>Bacteroidota</taxon>
        <taxon>Bacteroidia</taxon>
        <taxon>Bacteroidales</taxon>
        <taxon>Bacteroidaceae</taxon>
        <taxon>Phocaeicola</taxon>
    </lineage>
</organism>
<evidence type="ECO:0000256" key="2">
    <source>
        <dbReference type="ARBA" id="ARBA00022651"/>
    </source>
</evidence>
<evidence type="ECO:0000256" key="8">
    <source>
        <dbReference type="RuleBase" id="RU361187"/>
    </source>
</evidence>
<dbReference type="RefSeq" id="WP_118163726.1">
    <property type="nucleotide sequence ID" value="NZ_JAQEYB010000063.1"/>
</dbReference>
<evidence type="ECO:0000313" key="10">
    <source>
        <dbReference type="Proteomes" id="UP000284361"/>
    </source>
</evidence>
<dbReference type="PANTHER" id="PTHR43772">
    <property type="entry name" value="ENDO-1,4-BETA-XYLANASE"/>
    <property type="match status" value="1"/>
</dbReference>
<dbReference type="GO" id="GO:0004553">
    <property type="term" value="F:hydrolase activity, hydrolyzing O-glycosyl compounds"/>
    <property type="evidence" value="ECO:0007669"/>
    <property type="project" value="InterPro"/>
</dbReference>
<evidence type="ECO:0000256" key="4">
    <source>
        <dbReference type="ARBA" id="ARBA00023277"/>
    </source>
</evidence>
<dbReference type="InterPro" id="IPR006710">
    <property type="entry name" value="Glyco_hydro_43"/>
</dbReference>
<dbReference type="EMBL" id="QSJG01000004">
    <property type="protein sequence ID" value="RHD57876.1"/>
    <property type="molecule type" value="Genomic_DNA"/>
</dbReference>
<comment type="similarity">
    <text evidence="1 8">Belongs to the glycosyl hydrolase 43 family.</text>
</comment>
<feature type="site" description="Important for catalytic activity, responsible for pKa modulation of the active site Glu and correct orientation of both the proton donor and substrate" evidence="7">
    <location>
        <position position="147"/>
    </location>
</feature>
<evidence type="ECO:0000256" key="7">
    <source>
        <dbReference type="PIRSR" id="PIRSR606710-2"/>
    </source>
</evidence>
<keyword evidence="3 8" id="KW-0378">Hydrolase</keyword>
<reference evidence="9 10" key="1">
    <citation type="submission" date="2018-08" db="EMBL/GenBank/DDBJ databases">
        <title>A genome reference for cultivated species of the human gut microbiota.</title>
        <authorList>
            <person name="Zou Y."/>
            <person name="Xue W."/>
            <person name="Luo G."/>
        </authorList>
    </citation>
    <scope>NUCLEOTIDE SEQUENCE [LARGE SCALE GENOMIC DNA]</scope>
    <source>
        <strain evidence="9 10">AM31-10</strain>
    </source>
</reference>
<gene>
    <name evidence="9" type="ORF">DW789_03770</name>
</gene>
<evidence type="ECO:0000256" key="6">
    <source>
        <dbReference type="PIRSR" id="PIRSR606710-1"/>
    </source>
</evidence>
<dbReference type="InterPro" id="IPR052176">
    <property type="entry name" value="Glycosyl_Hydrlase_43_Enz"/>
</dbReference>
<feature type="active site" description="Proton acceptor" evidence="6">
    <location>
        <position position="39"/>
    </location>
</feature>
<dbReference type="Proteomes" id="UP000284361">
    <property type="component" value="Unassembled WGS sequence"/>
</dbReference>
<keyword evidence="2" id="KW-0624">Polysaccharide degradation</keyword>
<accession>A0A414G0Y8</accession>
<dbReference type="CDD" id="cd08991">
    <property type="entry name" value="GH43_HoAraf43-like"/>
    <property type="match status" value="1"/>
</dbReference>
<dbReference type="SUPFAM" id="SSF75005">
    <property type="entry name" value="Arabinanase/levansucrase/invertase"/>
    <property type="match status" value="1"/>
</dbReference>
<feature type="active site" description="Proton donor" evidence="6">
    <location>
        <position position="211"/>
    </location>
</feature>
<name>A0A414G0Y8_9BACT</name>
<evidence type="ECO:0000313" key="9">
    <source>
        <dbReference type="EMBL" id="RHD57876.1"/>
    </source>
</evidence>
<evidence type="ECO:0000256" key="1">
    <source>
        <dbReference type="ARBA" id="ARBA00009865"/>
    </source>
</evidence>
<dbReference type="PANTHER" id="PTHR43772:SF2">
    <property type="entry name" value="PUTATIVE (AFU_ORTHOLOGUE AFUA_2G04480)-RELATED"/>
    <property type="match status" value="1"/>
</dbReference>
<dbReference type="Gene3D" id="2.115.10.20">
    <property type="entry name" value="Glycosyl hydrolase domain, family 43"/>
    <property type="match status" value="1"/>
</dbReference>
<keyword evidence="5 8" id="KW-0326">Glycosidase</keyword>
<evidence type="ECO:0000256" key="5">
    <source>
        <dbReference type="ARBA" id="ARBA00023295"/>
    </source>
</evidence>
<comment type="caution">
    <text evidence="9">The sequence shown here is derived from an EMBL/GenBank/DDBJ whole genome shotgun (WGS) entry which is preliminary data.</text>
</comment>
<proteinExistence type="inferred from homology"/>
<dbReference type="PROSITE" id="PS51257">
    <property type="entry name" value="PROKAR_LIPOPROTEIN"/>
    <property type="match status" value="1"/>
</dbReference>